<comment type="caution">
    <text evidence="2">The sequence shown here is derived from an EMBL/GenBank/DDBJ whole genome shotgun (WGS) entry which is preliminary data.</text>
</comment>
<dbReference type="EMBL" id="JBGMEK010000071">
    <property type="protein sequence ID" value="MFA0813115.1"/>
    <property type="molecule type" value="Genomic_DNA"/>
</dbReference>
<keyword evidence="3" id="KW-1185">Reference proteome</keyword>
<dbReference type="RefSeq" id="WP_371840878.1">
    <property type="nucleotide sequence ID" value="NZ_JBGMEK010000071.1"/>
</dbReference>
<protein>
    <submittedName>
        <fullName evidence="2">Uncharacterized protein</fullName>
    </submittedName>
</protein>
<evidence type="ECO:0000256" key="1">
    <source>
        <dbReference type="SAM" id="SignalP"/>
    </source>
</evidence>
<gene>
    <name evidence="2" type="ORF">ACCI49_19625</name>
</gene>
<accession>A0ABV4P604</accession>
<sequence>MLNKLKFRSILAVLPFLLGASDLYAAQWISNVEILKIFVQPNARMYLKVSGSVPDLNCAGNEEGMLEFDTDAPHFKEQYSLILSAYMANKPVSIYVNGCGHYPYASNTTL</sequence>
<feature type="signal peptide" evidence="1">
    <location>
        <begin position="1"/>
        <end position="25"/>
    </location>
</feature>
<dbReference type="Proteomes" id="UP001569428">
    <property type="component" value="Unassembled WGS sequence"/>
</dbReference>
<proteinExistence type="predicted"/>
<evidence type="ECO:0000313" key="3">
    <source>
        <dbReference type="Proteomes" id="UP001569428"/>
    </source>
</evidence>
<evidence type="ECO:0000313" key="2">
    <source>
        <dbReference type="EMBL" id="MFA0813115.1"/>
    </source>
</evidence>
<name>A0ABV4P604_9GAMM</name>
<organism evidence="2 3">
    <name type="scientific">Microbulbifer epialgicus</name>
    <dbReference type="NCBI Taxonomy" id="393907"/>
    <lineage>
        <taxon>Bacteria</taxon>
        <taxon>Pseudomonadati</taxon>
        <taxon>Pseudomonadota</taxon>
        <taxon>Gammaproteobacteria</taxon>
        <taxon>Cellvibrionales</taxon>
        <taxon>Microbulbiferaceae</taxon>
        <taxon>Microbulbifer</taxon>
    </lineage>
</organism>
<feature type="chain" id="PRO_5045179110" evidence="1">
    <location>
        <begin position="26"/>
        <end position="110"/>
    </location>
</feature>
<keyword evidence="1" id="KW-0732">Signal</keyword>
<reference evidence="2 3" key="1">
    <citation type="submission" date="2024-08" db="EMBL/GenBank/DDBJ databases">
        <authorList>
            <person name="Ishaq N."/>
        </authorList>
    </citation>
    <scope>NUCLEOTIDE SEQUENCE [LARGE SCALE GENOMIC DNA]</scope>
    <source>
        <strain evidence="2 3">DSM 18651</strain>
    </source>
</reference>